<dbReference type="AlphaFoldDB" id="A0A1T5PB74"/>
<evidence type="ECO:0000313" key="3">
    <source>
        <dbReference type="EMBL" id="SKD09995.1"/>
    </source>
</evidence>
<evidence type="ECO:0000313" key="4">
    <source>
        <dbReference type="Proteomes" id="UP000190166"/>
    </source>
</evidence>
<dbReference type="Proteomes" id="UP000190166">
    <property type="component" value="Unassembled WGS sequence"/>
</dbReference>
<proteinExistence type="predicted"/>
<feature type="transmembrane region" description="Helical" evidence="1">
    <location>
        <begin position="87"/>
        <end position="108"/>
    </location>
</feature>
<keyword evidence="1" id="KW-0812">Transmembrane</keyword>
<accession>A0A1T5PB74</accession>
<sequence length="113" mass="13077">MIVFFGIREKKISLEPVHQHSCNHCSQRKSLYIQTSCVYFHVFWIPAFPVYKKTYSICSNCRQALTSNEMPPDLHAKAGDLKKQAKIPWYLFTGSGLVMLFIIFAIFISNTKK</sequence>
<dbReference type="Pfam" id="PF17032">
    <property type="entry name" value="Zn_ribbon_15"/>
    <property type="match status" value="1"/>
</dbReference>
<dbReference type="InterPro" id="IPR031493">
    <property type="entry name" value="Zinc_ribbon_15"/>
</dbReference>
<keyword evidence="4" id="KW-1185">Reference proteome</keyword>
<keyword evidence="1" id="KW-1133">Transmembrane helix</keyword>
<evidence type="ECO:0000256" key="1">
    <source>
        <dbReference type="SAM" id="Phobius"/>
    </source>
</evidence>
<evidence type="ECO:0000259" key="2">
    <source>
        <dbReference type="Pfam" id="PF17032"/>
    </source>
</evidence>
<name>A0A1T5PB74_9BACT</name>
<feature type="domain" description="Zinc-ribbon 15" evidence="2">
    <location>
        <begin position="21"/>
        <end position="69"/>
    </location>
</feature>
<keyword evidence="1" id="KW-0472">Membrane</keyword>
<dbReference type="STRING" id="393003.SAMN05660461_5895"/>
<organism evidence="3 4">
    <name type="scientific">Chitinophaga ginsengisegetis</name>
    <dbReference type="NCBI Taxonomy" id="393003"/>
    <lineage>
        <taxon>Bacteria</taxon>
        <taxon>Pseudomonadati</taxon>
        <taxon>Bacteroidota</taxon>
        <taxon>Chitinophagia</taxon>
        <taxon>Chitinophagales</taxon>
        <taxon>Chitinophagaceae</taxon>
        <taxon>Chitinophaga</taxon>
    </lineage>
</organism>
<dbReference type="EMBL" id="FUZZ01000006">
    <property type="protein sequence ID" value="SKD09995.1"/>
    <property type="molecule type" value="Genomic_DNA"/>
</dbReference>
<protein>
    <recommendedName>
        <fullName evidence="2">Zinc-ribbon 15 domain-containing protein</fullName>
    </recommendedName>
</protein>
<gene>
    <name evidence="3" type="ORF">SAMN05660461_5895</name>
</gene>
<reference evidence="3 4" key="1">
    <citation type="submission" date="2017-02" db="EMBL/GenBank/DDBJ databases">
        <authorList>
            <person name="Peterson S.W."/>
        </authorList>
    </citation>
    <scope>NUCLEOTIDE SEQUENCE [LARGE SCALE GENOMIC DNA]</scope>
    <source>
        <strain evidence="3 4">DSM 18108</strain>
    </source>
</reference>